<dbReference type="Proteomes" id="UP000028045">
    <property type="component" value="Unassembled WGS sequence"/>
</dbReference>
<feature type="region of interest" description="Disordered" evidence="1">
    <location>
        <begin position="684"/>
        <end position="703"/>
    </location>
</feature>
<feature type="region of interest" description="Disordered" evidence="1">
    <location>
        <begin position="805"/>
        <end position="970"/>
    </location>
</feature>
<evidence type="ECO:0000313" key="3">
    <source>
        <dbReference type="Proteomes" id="UP000028045"/>
    </source>
</evidence>
<accession>A0A084AUJ8</accession>
<dbReference type="AlphaFoldDB" id="A0A084AUJ8"/>
<evidence type="ECO:0000313" key="2">
    <source>
        <dbReference type="EMBL" id="KEY68977.1"/>
    </source>
</evidence>
<sequence length="970" mass="104638">MDLTSLLNASTAVKSSYSAASREGSPQPDSRETESQRSSDSPSPRSAPRPVRPDNDAKSNKSRTPWNADGYALPFHIQAKDSRSPSLPIRASSEHLDTASSSGQESEATEHSRATSTDSSVDIVHSRAPTPMSNTQVGRPALSDADSQRQTPRQGPRREAMGPGIGEPGAPRHKLSDSHSSLSSFASSSFSASHSRMSSATTISGVNSVNSLQMELPLLDSKLVQLPEAVEVPTMGSVQPPSPAYPMAEQYAPSLAMTRRQSSTPGFLEHSSNAGLNRVNVSNRHLTSTTDFSSQARTGPSGFSSRFHKRAISAPNCAPSTYSRSSSFSQVYPILPPPHLMANQSQEDLEFERSARQSSGMAKLHVQHAIRNQRETSIHLDEERDARNSGSPQPGPGHHFTVRSAVGRASVDRALSPPQRRTSSIPEEVDATATVPVEKEPCCMFIDNCNTGSQLRKAISHLFGRNKNCTQRIPKHVWVYYCRKHYQRIRYRNAQSYPQTQMDLVKVQILRLQAWSEKNRKEGKGSYIEGWEFSLRKREQKRLVGDQGAADDHSDDDQGGQGSSAPPWIIQRLGKGYKTEEVLAIAEQLHDELVKGMYNLVPEVEFLPNIIDEGTDNAAKPGRGRRQSSVAGGTKTPKRKASDADGDTRRMSVGPQYMSHHDELPYGVVSPSEKRARMEEVATLQHAGPSSSPYTRMPASSAMTASGGPAFPYGHGQEMALPRAPTVVPKLRSSIFTAHAGGSYAASQSSYGYYDDRGGEGSQDPVLLNDTGSSSSQSYARPVAGYGGQLTLPSISAQISGYQGNTVASGSRRQPYNNNAVGMSSGHGVYRPTHQRSASAYTPVSRPTLASSRPSSSGYDSHGGVSQPNGLNPLMPAPDLDLYRPLPGGQSSRQHNYSNSWSQNYHHGAAPPANSHYIQGLVPRDAAASSRAAHSAADARAAAPSLAPGAESQAHTNDWSGNQPPYGQYN</sequence>
<gene>
    <name evidence="2" type="ORF">S7711_04640</name>
</gene>
<feature type="region of interest" description="Disordered" evidence="1">
    <location>
        <begin position="755"/>
        <end position="780"/>
    </location>
</feature>
<feature type="compositionally biased region" description="Low complexity" evidence="1">
    <location>
        <begin position="923"/>
        <end position="950"/>
    </location>
</feature>
<dbReference type="EMBL" id="KL648555">
    <property type="protein sequence ID" value="KEY68977.1"/>
    <property type="molecule type" value="Genomic_DNA"/>
</dbReference>
<keyword evidence="3" id="KW-1185">Reference proteome</keyword>
<name>A0A084AUJ8_STACB</name>
<dbReference type="HOGENOM" id="CLU_305686_0_0_1"/>
<reference evidence="2 3" key="1">
    <citation type="journal article" date="2014" name="BMC Genomics">
        <title>Comparative genome sequencing reveals chemotype-specific gene clusters in the toxigenic black mold Stachybotrys.</title>
        <authorList>
            <person name="Semeiks J."/>
            <person name="Borek D."/>
            <person name="Otwinowski Z."/>
            <person name="Grishin N.V."/>
        </authorList>
    </citation>
    <scope>NUCLEOTIDE SEQUENCE [LARGE SCALE GENOMIC DNA]</scope>
    <source>
        <strain evidence="3">CBS 109288 / IBT 7711</strain>
    </source>
</reference>
<evidence type="ECO:0008006" key="4">
    <source>
        <dbReference type="Google" id="ProtNLM"/>
    </source>
</evidence>
<feature type="compositionally biased region" description="Low complexity" evidence="1">
    <location>
        <begin position="38"/>
        <end position="49"/>
    </location>
</feature>
<feature type="compositionally biased region" description="Polar residues" evidence="1">
    <location>
        <begin position="770"/>
        <end position="779"/>
    </location>
</feature>
<evidence type="ECO:0000256" key="1">
    <source>
        <dbReference type="SAM" id="MobiDB-lite"/>
    </source>
</evidence>
<feature type="compositionally biased region" description="Basic and acidic residues" evidence="1">
    <location>
        <begin position="376"/>
        <end position="387"/>
    </location>
</feature>
<feature type="region of interest" description="Disordered" evidence="1">
    <location>
        <begin position="376"/>
        <end position="432"/>
    </location>
</feature>
<protein>
    <recommendedName>
        <fullName evidence="4">ORP1</fullName>
    </recommendedName>
</protein>
<feature type="compositionally biased region" description="Polar residues" evidence="1">
    <location>
        <begin position="953"/>
        <end position="970"/>
    </location>
</feature>
<feature type="region of interest" description="Disordered" evidence="1">
    <location>
        <begin position="542"/>
        <end position="568"/>
    </location>
</feature>
<dbReference type="OrthoDB" id="4161595at2759"/>
<feature type="compositionally biased region" description="Polar residues" evidence="1">
    <location>
        <begin position="805"/>
        <end position="822"/>
    </location>
</feature>
<organism evidence="2 3">
    <name type="scientific">Stachybotrys chartarum (strain CBS 109288 / IBT 7711)</name>
    <name type="common">Toxic black mold</name>
    <name type="synonym">Stilbospora chartarum</name>
    <dbReference type="NCBI Taxonomy" id="1280523"/>
    <lineage>
        <taxon>Eukaryota</taxon>
        <taxon>Fungi</taxon>
        <taxon>Dikarya</taxon>
        <taxon>Ascomycota</taxon>
        <taxon>Pezizomycotina</taxon>
        <taxon>Sordariomycetes</taxon>
        <taxon>Hypocreomycetidae</taxon>
        <taxon>Hypocreales</taxon>
        <taxon>Stachybotryaceae</taxon>
        <taxon>Stachybotrys</taxon>
    </lineage>
</organism>
<feature type="compositionally biased region" description="Basic and acidic residues" evidence="1">
    <location>
        <begin position="640"/>
        <end position="650"/>
    </location>
</feature>
<feature type="compositionally biased region" description="Polar residues" evidence="1">
    <location>
        <begin position="1"/>
        <end position="19"/>
    </location>
</feature>
<feature type="compositionally biased region" description="Polar residues" evidence="1">
    <location>
        <begin position="889"/>
        <end position="905"/>
    </location>
</feature>
<feature type="region of interest" description="Disordered" evidence="1">
    <location>
        <begin position="614"/>
        <end position="665"/>
    </location>
</feature>
<feature type="region of interest" description="Disordered" evidence="1">
    <location>
        <begin position="1"/>
        <end position="186"/>
    </location>
</feature>
<proteinExistence type="predicted"/>
<feature type="compositionally biased region" description="Polar residues" evidence="1">
    <location>
        <begin position="848"/>
        <end position="870"/>
    </location>
</feature>